<accession>A0A377J201</accession>
<dbReference type="CDD" id="cd09111">
    <property type="entry name" value="PLDc_ymdC_like_1"/>
    <property type="match status" value="1"/>
</dbReference>
<dbReference type="SMART" id="SM00155">
    <property type="entry name" value="PLDc"/>
    <property type="match status" value="2"/>
</dbReference>
<dbReference type="InterPro" id="IPR025202">
    <property type="entry name" value="PLD-like_dom"/>
</dbReference>
<dbReference type="PROSITE" id="PS50035">
    <property type="entry name" value="PLD"/>
    <property type="match status" value="2"/>
</dbReference>
<feature type="domain" description="PLD phosphodiesterase" evidence="1">
    <location>
        <begin position="172"/>
        <end position="199"/>
    </location>
</feature>
<dbReference type="GO" id="GO:0030572">
    <property type="term" value="F:phosphatidyltransferase activity"/>
    <property type="evidence" value="ECO:0007669"/>
    <property type="project" value="UniProtKB-ARBA"/>
</dbReference>
<dbReference type="PANTHER" id="PTHR21248:SF12">
    <property type="entry name" value="CARDIOLIPIN SYNTHASE C"/>
    <property type="match status" value="1"/>
</dbReference>
<dbReference type="EC" id="2.7.8.-" evidence="2"/>
<organism evidence="2 3">
    <name type="scientific">Helicobacter canis</name>
    <dbReference type="NCBI Taxonomy" id="29419"/>
    <lineage>
        <taxon>Bacteria</taxon>
        <taxon>Pseudomonadati</taxon>
        <taxon>Campylobacterota</taxon>
        <taxon>Epsilonproteobacteria</taxon>
        <taxon>Campylobacterales</taxon>
        <taxon>Helicobacteraceae</taxon>
        <taxon>Helicobacter</taxon>
    </lineage>
</organism>
<name>A0A377J201_9HELI</name>
<feature type="domain" description="PLD phosphodiesterase" evidence="1">
    <location>
        <begin position="407"/>
        <end position="434"/>
    </location>
</feature>
<dbReference type="RefSeq" id="WP_115010852.1">
    <property type="nucleotide sequence ID" value="NZ_UGHV01000001.1"/>
</dbReference>
<dbReference type="InterPro" id="IPR001736">
    <property type="entry name" value="PLipase_D/transphosphatidylase"/>
</dbReference>
<proteinExistence type="predicted"/>
<dbReference type="AlphaFoldDB" id="A0A377J201"/>
<dbReference type="GO" id="GO:0032049">
    <property type="term" value="P:cardiolipin biosynthetic process"/>
    <property type="evidence" value="ECO:0007669"/>
    <property type="project" value="UniProtKB-ARBA"/>
</dbReference>
<keyword evidence="2" id="KW-0808">Transferase</keyword>
<dbReference type="OrthoDB" id="9762009at2"/>
<sequence length="516" mass="58656">MNDTHIALIVFSLFFILAGCASIVPSTRYLKTPLESSGFGSFDPLDSPIATPYAKELASSPSSSGAMLIADGSSAFLQRAALVRKARFSLEIQTYIYKNDIASRVLMHEIWLAANRGVKVKMLVDDNGLDSDYSDIIALNNHPNIEVKIFNPYRNRIKLLRLPEMILHFNRINRRMHNKLFIADSVGLIIGGRNIADNYFNNKEDVNFSDTDALFIGSIASQARASFQQYWEYHRAIPVELLPSKRKMKKFMKHYEEIVAGLEESSSEWDQYEQTIVQILKQYESRANTIYWGNARLIADLPEKIDAKNPTSKVYEAMQHIIRRTTDSMYISSAYLVPGKRGLAEMQECIDKGISMFVLTNSLSSTDSLPVYAGWERYRDKLVKMGAEVYEYRKSAGKIQVKGKLTSGASLHSKTLVFDKKIAWIGSFNLDPRSSIINTEVVAIFDNEEFAKESIKLIHLDMQGAWHIELDGKKTKWCAYNSPEGESDICVTHLPDTTLWLRTLNFFMRIFPESQI</sequence>
<gene>
    <name evidence="2" type="primary">cls</name>
    <name evidence="2" type="ORF">NCTC12410_00335</name>
</gene>
<dbReference type="PANTHER" id="PTHR21248">
    <property type="entry name" value="CARDIOLIPIN SYNTHASE"/>
    <property type="match status" value="1"/>
</dbReference>
<dbReference type="Proteomes" id="UP000254841">
    <property type="component" value="Unassembled WGS sequence"/>
</dbReference>
<dbReference type="Gene3D" id="3.30.870.10">
    <property type="entry name" value="Endonuclease Chain A"/>
    <property type="match status" value="2"/>
</dbReference>
<dbReference type="EMBL" id="UGHV01000001">
    <property type="protein sequence ID" value="STO96522.1"/>
    <property type="molecule type" value="Genomic_DNA"/>
</dbReference>
<reference evidence="2 3" key="1">
    <citation type="submission" date="2018-06" db="EMBL/GenBank/DDBJ databases">
        <authorList>
            <consortium name="Pathogen Informatics"/>
            <person name="Doyle S."/>
        </authorList>
    </citation>
    <scope>NUCLEOTIDE SEQUENCE [LARGE SCALE GENOMIC DNA]</scope>
    <source>
        <strain evidence="2 3">NCTC12410</strain>
    </source>
</reference>
<evidence type="ECO:0000259" key="1">
    <source>
        <dbReference type="PROSITE" id="PS50035"/>
    </source>
</evidence>
<evidence type="ECO:0000313" key="2">
    <source>
        <dbReference type="EMBL" id="STO96522.1"/>
    </source>
</evidence>
<dbReference type="SUPFAM" id="SSF56024">
    <property type="entry name" value="Phospholipase D/nuclease"/>
    <property type="match status" value="2"/>
</dbReference>
<dbReference type="CDD" id="cd09113">
    <property type="entry name" value="PLDc_ymdC_like_2"/>
    <property type="match status" value="1"/>
</dbReference>
<dbReference type="Pfam" id="PF13091">
    <property type="entry name" value="PLDc_2"/>
    <property type="match status" value="2"/>
</dbReference>
<protein>
    <submittedName>
        <fullName evidence="2">Phospholipase D-family protein</fullName>
        <ecNumber evidence="2">2.7.8.-</ecNumber>
    </submittedName>
</protein>
<evidence type="ECO:0000313" key="3">
    <source>
        <dbReference type="Proteomes" id="UP000254841"/>
    </source>
</evidence>